<sequence length="144" mass="16245">MLVILGICGINTVYDLILITDILSSGPEEITIEGYSTHFGIAEGSLVSVSRNGYHPNVPRETQGGESLYLKRNVDSEGHYKHIEYFILLRRNPGEHFQRILLSSNLISDHRCGTYLKDSFLGQVANKYTWIRIHMAISNLNHDG</sequence>
<proteinExistence type="predicted"/>
<protein>
    <submittedName>
        <fullName evidence="1">RNA polymerase-associatedtranscription-specificity factor RAP94</fullName>
    </submittedName>
</protein>
<dbReference type="Proteomes" id="UP000325081">
    <property type="component" value="Unassembled WGS sequence"/>
</dbReference>
<dbReference type="OrthoDB" id="438440at2759"/>
<accession>A0A5A7RKQ3</accession>
<comment type="caution">
    <text evidence="1">The sequence shown here is derived from an EMBL/GenBank/DDBJ whole genome shotgun (WGS) entry which is preliminary data.</text>
</comment>
<organism evidence="1 2">
    <name type="scientific">Striga asiatica</name>
    <name type="common">Asiatic witchweed</name>
    <name type="synonym">Buchnera asiatica</name>
    <dbReference type="NCBI Taxonomy" id="4170"/>
    <lineage>
        <taxon>Eukaryota</taxon>
        <taxon>Viridiplantae</taxon>
        <taxon>Streptophyta</taxon>
        <taxon>Embryophyta</taxon>
        <taxon>Tracheophyta</taxon>
        <taxon>Spermatophyta</taxon>
        <taxon>Magnoliopsida</taxon>
        <taxon>eudicotyledons</taxon>
        <taxon>Gunneridae</taxon>
        <taxon>Pentapetalae</taxon>
        <taxon>asterids</taxon>
        <taxon>lamiids</taxon>
        <taxon>Lamiales</taxon>
        <taxon>Orobanchaceae</taxon>
        <taxon>Buchnereae</taxon>
        <taxon>Striga</taxon>
    </lineage>
</organism>
<dbReference type="PANTHER" id="PTHR47418">
    <property type="entry name" value="ALPHA/BETA-HYDROLASES SUPERFAMILY PROTEIN"/>
    <property type="match status" value="1"/>
</dbReference>
<evidence type="ECO:0000313" key="1">
    <source>
        <dbReference type="EMBL" id="GER57791.1"/>
    </source>
</evidence>
<reference evidence="2" key="1">
    <citation type="journal article" date="2019" name="Curr. Biol.">
        <title>Genome Sequence of Striga asiatica Provides Insight into the Evolution of Plant Parasitism.</title>
        <authorList>
            <person name="Yoshida S."/>
            <person name="Kim S."/>
            <person name="Wafula E.K."/>
            <person name="Tanskanen J."/>
            <person name="Kim Y.M."/>
            <person name="Honaas L."/>
            <person name="Yang Z."/>
            <person name="Spallek T."/>
            <person name="Conn C.E."/>
            <person name="Ichihashi Y."/>
            <person name="Cheong K."/>
            <person name="Cui S."/>
            <person name="Der J.P."/>
            <person name="Gundlach H."/>
            <person name="Jiao Y."/>
            <person name="Hori C."/>
            <person name="Ishida J.K."/>
            <person name="Kasahara H."/>
            <person name="Kiba T."/>
            <person name="Kim M.S."/>
            <person name="Koo N."/>
            <person name="Laohavisit A."/>
            <person name="Lee Y.H."/>
            <person name="Lumba S."/>
            <person name="McCourt P."/>
            <person name="Mortimer J.C."/>
            <person name="Mutuku J.M."/>
            <person name="Nomura T."/>
            <person name="Sasaki-Sekimoto Y."/>
            <person name="Seto Y."/>
            <person name="Wang Y."/>
            <person name="Wakatake T."/>
            <person name="Sakakibara H."/>
            <person name="Demura T."/>
            <person name="Yamaguchi S."/>
            <person name="Yoneyama K."/>
            <person name="Manabe R.I."/>
            <person name="Nelson D.C."/>
            <person name="Schulman A.H."/>
            <person name="Timko M.P."/>
            <person name="dePamphilis C.W."/>
            <person name="Choi D."/>
            <person name="Shirasu K."/>
        </authorList>
    </citation>
    <scope>NUCLEOTIDE SEQUENCE [LARGE SCALE GENOMIC DNA]</scope>
    <source>
        <strain evidence="2">cv. UVA1</strain>
    </source>
</reference>
<evidence type="ECO:0000313" key="2">
    <source>
        <dbReference type="Proteomes" id="UP000325081"/>
    </source>
</evidence>
<dbReference type="AlphaFoldDB" id="A0A5A7RKQ3"/>
<dbReference type="EMBL" id="BKCP01013625">
    <property type="protein sequence ID" value="GER57791.1"/>
    <property type="molecule type" value="Genomic_DNA"/>
</dbReference>
<gene>
    <name evidence="1" type="ORF">STAS_35626</name>
</gene>
<keyword evidence="2" id="KW-1185">Reference proteome</keyword>
<name>A0A5A7RKQ3_STRAF</name>